<dbReference type="PANTHER" id="PTHR30486">
    <property type="entry name" value="TWITCHING MOTILITY PROTEIN PILT"/>
    <property type="match status" value="1"/>
</dbReference>
<accession>A0A9D6Z3H2</accession>
<dbReference type="PANTHER" id="PTHR30486:SF12">
    <property type="entry name" value="TYPE IV PILUS ATPASE PILU"/>
    <property type="match status" value="1"/>
</dbReference>
<dbReference type="Gene3D" id="3.40.50.300">
    <property type="entry name" value="P-loop containing nucleotide triphosphate hydrolases"/>
    <property type="match status" value="1"/>
</dbReference>
<dbReference type="InterPro" id="IPR003593">
    <property type="entry name" value="AAA+_ATPase"/>
</dbReference>
<proteinExistence type="inferred from homology"/>
<dbReference type="SUPFAM" id="SSF52540">
    <property type="entry name" value="P-loop containing nucleoside triphosphate hydrolases"/>
    <property type="match status" value="1"/>
</dbReference>
<dbReference type="GO" id="GO:0016887">
    <property type="term" value="F:ATP hydrolysis activity"/>
    <property type="evidence" value="ECO:0007669"/>
    <property type="project" value="InterPro"/>
</dbReference>
<dbReference type="NCBIfam" id="TIGR01420">
    <property type="entry name" value="pilT_fam"/>
    <property type="match status" value="1"/>
</dbReference>
<dbReference type="InterPro" id="IPR027417">
    <property type="entry name" value="P-loop_NTPase"/>
</dbReference>
<dbReference type="InterPro" id="IPR050921">
    <property type="entry name" value="T4SS_GSP_E_ATPase"/>
</dbReference>
<dbReference type="Pfam" id="PF00437">
    <property type="entry name" value="T2SSE"/>
    <property type="match status" value="1"/>
</dbReference>
<dbReference type="Proteomes" id="UP000807825">
    <property type="component" value="Unassembled WGS sequence"/>
</dbReference>
<comment type="similarity">
    <text evidence="1">Belongs to the GSP E family.</text>
</comment>
<reference evidence="3" key="1">
    <citation type="submission" date="2020-07" db="EMBL/GenBank/DDBJ databases">
        <title>Huge and variable diversity of episymbiotic CPR bacteria and DPANN archaea in groundwater ecosystems.</title>
        <authorList>
            <person name="He C.Y."/>
            <person name="Keren R."/>
            <person name="Whittaker M."/>
            <person name="Farag I.F."/>
            <person name="Doudna J."/>
            <person name="Cate J.H.D."/>
            <person name="Banfield J.F."/>
        </authorList>
    </citation>
    <scope>NUCLEOTIDE SEQUENCE</scope>
    <source>
        <strain evidence="3">NC_groundwater_1664_Pr3_B-0.1um_52_9</strain>
    </source>
</reference>
<dbReference type="CDD" id="cd01131">
    <property type="entry name" value="PilT"/>
    <property type="match status" value="1"/>
</dbReference>
<evidence type="ECO:0000313" key="3">
    <source>
        <dbReference type="EMBL" id="MBI5249855.1"/>
    </source>
</evidence>
<evidence type="ECO:0000256" key="1">
    <source>
        <dbReference type="ARBA" id="ARBA00006611"/>
    </source>
</evidence>
<comment type="caution">
    <text evidence="3">The sequence shown here is derived from an EMBL/GenBank/DDBJ whole genome shotgun (WGS) entry which is preliminary data.</text>
</comment>
<dbReference type="InterPro" id="IPR006321">
    <property type="entry name" value="PilT/PilU"/>
</dbReference>
<dbReference type="Gene3D" id="3.30.450.90">
    <property type="match status" value="1"/>
</dbReference>
<dbReference type="AlphaFoldDB" id="A0A9D6Z3H2"/>
<protein>
    <submittedName>
        <fullName evidence="3">Type IV pilus twitching motility protein PilT</fullName>
    </submittedName>
</protein>
<sequence length="367" mass="40886">MDLDDILRKAIESGASDIHLKVPLPPVTRINGVLAPMRGEERLTPDEIRRVALSVMNERQREIFTKTKELDMAYSVSKLARFRVNVFTQRDSMAMVFRAIPSEPPMIKDLGLPPVVEKIAMEQRGLVLVTGTTGSGKSTTLASMINHINSYRNCHLITIEDPIEFLHRDRKSIINQREVGSDTLTFQNALRAALREDPDVILVGEMRDLETIEIAMLAAETGHLVFSTLHTLDATETINRVISVFPIEHQSAIRLQLAGILKGIISQRLLPKADGKGRVPAVEVLVSTSRIRECVSEERRVREIRDALAEGHISYGMQTFDQSLMGLFKKKLVTYETALAAATNPDDFALFVRGISGTSEGKWDMSA</sequence>
<evidence type="ECO:0000313" key="4">
    <source>
        <dbReference type="Proteomes" id="UP000807825"/>
    </source>
</evidence>
<dbReference type="SMART" id="SM00382">
    <property type="entry name" value="AAA"/>
    <property type="match status" value="1"/>
</dbReference>
<dbReference type="PROSITE" id="PS00662">
    <property type="entry name" value="T2SP_E"/>
    <property type="match status" value="1"/>
</dbReference>
<dbReference type="EMBL" id="JACRDE010000274">
    <property type="protein sequence ID" value="MBI5249855.1"/>
    <property type="molecule type" value="Genomic_DNA"/>
</dbReference>
<gene>
    <name evidence="3" type="ORF">HY912_10200</name>
</gene>
<evidence type="ECO:0000259" key="2">
    <source>
        <dbReference type="PROSITE" id="PS00662"/>
    </source>
</evidence>
<name>A0A9D6Z3H2_9BACT</name>
<dbReference type="InterPro" id="IPR001482">
    <property type="entry name" value="T2SS/T4SS_dom"/>
</dbReference>
<dbReference type="GO" id="GO:0005524">
    <property type="term" value="F:ATP binding"/>
    <property type="evidence" value="ECO:0007669"/>
    <property type="project" value="InterPro"/>
</dbReference>
<organism evidence="3 4">
    <name type="scientific">Desulfomonile tiedjei</name>
    <dbReference type="NCBI Taxonomy" id="2358"/>
    <lineage>
        <taxon>Bacteria</taxon>
        <taxon>Pseudomonadati</taxon>
        <taxon>Thermodesulfobacteriota</taxon>
        <taxon>Desulfomonilia</taxon>
        <taxon>Desulfomonilales</taxon>
        <taxon>Desulfomonilaceae</taxon>
        <taxon>Desulfomonile</taxon>
    </lineage>
</organism>
<feature type="domain" description="Bacterial type II secretion system protein E" evidence="2">
    <location>
        <begin position="194"/>
        <end position="208"/>
    </location>
</feature>